<evidence type="ECO:0000256" key="5">
    <source>
        <dbReference type="ARBA" id="ARBA00022723"/>
    </source>
</evidence>
<comment type="similarity">
    <text evidence="9">Belongs to the MntA antitoxin family.</text>
</comment>
<dbReference type="CDD" id="cd05403">
    <property type="entry name" value="NT_KNTase_like"/>
    <property type="match status" value="1"/>
</dbReference>
<evidence type="ECO:0000256" key="9">
    <source>
        <dbReference type="ARBA" id="ARBA00038276"/>
    </source>
</evidence>
<dbReference type="PANTHER" id="PTHR33571">
    <property type="entry name" value="SSL8005 PROTEIN"/>
    <property type="match status" value="1"/>
</dbReference>
<proteinExistence type="inferred from homology"/>
<accession>A0ABV4BHE2</accession>
<dbReference type="InterPro" id="IPR052038">
    <property type="entry name" value="Type-VII_TA_antitoxin"/>
</dbReference>
<keyword evidence="5" id="KW-0479">Metal-binding</keyword>
<dbReference type="Gene3D" id="3.30.460.10">
    <property type="entry name" value="Beta Polymerase, domain 2"/>
    <property type="match status" value="1"/>
</dbReference>
<comment type="caution">
    <text evidence="11">The sequence shown here is derived from an EMBL/GenBank/DDBJ whole genome shotgun (WGS) entry which is preliminary data.</text>
</comment>
<dbReference type="SUPFAM" id="SSF81301">
    <property type="entry name" value="Nucleotidyltransferase"/>
    <property type="match status" value="1"/>
</dbReference>
<evidence type="ECO:0000256" key="3">
    <source>
        <dbReference type="ARBA" id="ARBA00022679"/>
    </source>
</evidence>
<evidence type="ECO:0000256" key="4">
    <source>
        <dbReference type="ARBA" id="ARBA00022695"/>
    </source>
</evidence>
<keyword evidence="8" id="KW-0460">Magnesium</keyword>
<sequence length="94" mass="10112">MHPLIEQHRAAIRALAARHGIENVRVFGSMARGDAGADSDIDLLVSLPPGRSGLALGGLLMDVQDLTHRKVDLVTEASLHPALRDRVLREACSL</sequence>
<protein>
    <submittedName>
        <fullName evidence="11">Nucleotidyltransferase family protein</fullName>
    </submittedName>
</protein>
<dbReference type="InterPro" id="IPR002934">
    <property type="entry name" value="Polymerase_NTP_transf_dom"/>
</dbReference>
<evidence type="ECO:0000259" key="10">
    <source>
        <dbReference type="Pfam" id="PF01909"/>
    </source>
</evidence>
<name>A0ABV4BHE2_9GAMM</name>
<dbReference type="PANTHER" id="PTHR33571:SF12">
    <property type="entry name" value="BSL3053 PROTEIN"/>
    <property type="match status" value="1"/>
</dbReference>
<evidence type="ECO:0000256" key="6">
    <source>
        <dbReference type="ARBA" id="ARBA00022741"/>
    </source>
</evidence>
<gene>
    <name evidence="11" type="ORF">ABC977_14610</name>
</gene>
<keyword evidence="7" id="KW-0067">ATP-binding</keyword>
<keyword evidence="2" id="KW-1277">Toxin-antitoxin system</keyword>
<dbReference type="EMBL" id="JBDKXB010000025">
    <property type="protein sequence ID" value="MEY6433635.1"/>
    <property type="molecule type" value="Genomic_DNA"/>
</dbReference>
<keyword evidence="4" id="KW-0548">Nucleotidyltransferase</keyword>
<keyword evidence="3" id="KW-0808">Transferase</keyword>
<evidence type="ECO:0000256" key="8">
    <source>
        <dbReference type="ARBA" id="ARBA00022842"/>
    </source>
</evidence>
<comment type="cofactor">
    <cofactor evidence="1">
        <name>Mg(2+)</name>
        <dbReference type="ChEBI" id="CHEBI:18420"/>
    </cofactor>
</comment>
<organism evidence="11 12">
    <name type="scientific">Thioalkalicoccus limnaeus</name>
    <dbReference type="NCBI Taxonomy" id="120681"/>
    <lineage>
        <taxon>Bacteria</taxon>
        <taxon>Pseudomonadati</taxon>
        <taxon>Pseudomonadota</taxon>
        <taxon>Gammaproteobacteria</taxon>
        <taxon>Chromatiales</taxon>
        <taxon>Chromatiaceae</taxon>
        <taxon>Thioalkalicoccus</taxon>
    </lineage>
</organism>
<keyword evidence="6" id="KW-0547">Nucleotide-binding</keyword>
<evidence type="ECO:0000313" key="11">
    <source>
        <dbReference type="EMBL" id="MEY6433635.1"/>
    </source>
</evidence>
<evidence type="ECO:0000256" key="2">
    <source>
        <dbReference type="ARBA" id="ARBA00022649"/>
    </source>
</evidence>
<dbReference type="Pfam" id="PF01909">
    <property type="entry name" value="NTP_transf_2"/>
    <property type="match status" value="1"/>
</dbReference>
<keyword evidence="12" id="KW-1185">Reference proteome</keyword>
<reference evidence="11 12" key="1">
    <citation type="submission" date="2024-05" db="EMBL/GenBank/DDBJ databases">
        <title>Genome Sequence and Characterization of the New Strain Purple Sulfur Bacterium of Genus Thioalkalicoccus.</title>
        <authorList>
            <person name="Bryantseva I.A."/>
            <person name="Kyndt J.A."/>
            <person name="Imhoff J.F."/>
        </authorList>
    </citation>
    <scope>NUCLEOTIDE SEQUENCE [LARGE SCALE GENOMIC DNA]</scope>
    <source>
        <strain evidence="11 12">Um2</strain>
    </source>
</reference>
<evidence type="ECO:0000256" key="1">
    <source>
        <dbReference type="ARBA" id="ARBA00001946"/>
    </source>
</evidence>
<dbReference type="Proteomes" id="UP001564408">
    <property type="component" value="Unassembled WGS sequence"/>
</dbReference>
<feature type="domain" description="Polymerase nucleotidyl transferase" evidence="10">
    <location>
        <begin position="12"/>
        <end position="90"/>
    </location>
</feature>
<dbReference type="RefSeq" id="WP_369668022.1">
    <property type="nucleotide sequence ID" value="NZ_JBDKXB010000025.1"/>
</dbReference>
<evidence type="ECO:0000313" key="12">
    <source>
        <dbReference type="Proteomes" id="UP001564408"/>
    </source>
</evidence>
<dbReference type="InterPro" id="IPR043519">
    <property type="entry name" value="NT_sf"/>
</dbReference>
<evidence type="ECO:0000256" key="7">
    <source>
        <dbReference type="ARBA" id="ARBA00022840"/>
    </source>
</evidence>